<dbReference type="EMBL" id="BSPO01000001">
    <property type="protein sequence ID" value="GLS82049.1"/>
    <property type="molecule type" value="Genomic_DNA"/>
</dbReference>
<gene>
    <name evidence="1" type="ORF">GCM10007894_00260</name>
</gene>
<keyword evidence="2" id="KW-1185">Reference proteome</keyword>
<dbReference type="Proteomes" id="UP001157439">
    <property type="component" value="Unassembled WGS sequence"/>
</dbReference>
<protein>
    <submittedName>
        <fullName evidence="1">Uncharacterized protein</fullName>
    </submittedName>
</protein>
<comment type="caution">
    <text evidence="1">The sequence shown here is derived from an EMBL/GenBank/DDBJ whole genome shotgun (WGS) entry which is preliminary data.</text>
</comment>
<evidence type="ECO:0000313" key="2">
    <source>
        <dbReference type="Proteomes" id="UP001157439"/>
    </source>
</evidence>
<accession>A0AA37TIP8</accession>
<organism evidence="1 2">
    <name type="scientific">Paraferrimonas haliotis</name>
    <dbReference type="NCBI Taxonomy" id="2013866"/>
    <lineage>
        <taxon>Bacteria</taxon>
        <taxon>Pseudomonadati</taxon>
        <taxon>Pseudomonadota</taxon>
        <taxon>Gammaproteobacteria</taxon>
        <taxon>Alteromonadales</taxon>
        <taxon>Ferrimonadaceae</taxon>
        <taxon>Paraferrimonas</taxon>
    </lineage>
</organism>
<name>A0AA37TIP8_9GAMM</name>
<sequence length="172" mass="19683">MFTLHAIKSHRSLYVLRSISINPLIWQLASEEKIKLIKSRVNLFRDEIIVPLTNAVEEGELDASAKEVTELVQAINFILSGAISETESQLLNNQHKSSLSETFYRHISKTMSFYRWQTPLTREHYEHLMALVASYYNTHKSTFNNCQNCRLSQQGAGCVGTAKSLSKRHQLL</sequence>
<reference evidence="1 2" key="1">
    <citation type="journal article" date="2014" name="Int. J. Syst. Evol. Microbiol.">
        <title>Complete genome sequence of Corynebacterium casei LMG S-19264T (=DSM 44701T), isolated from a smear-ripened cheese.</title>
        <authorList>
            <consortium name="US DOE Joint Genome Institute (JGI-PGF)"/>
            <person name="Walter F."/>
            <person name="Albersmeier A."/>
            <person name="Kalinowski J."/>
            <person name="Ruckert C."/>
        </authorList>
    </citation>
    <scope>NUCLEOTIDE SEQUENCE [LARGE SCALE GENOMIC DNA]</scope>
    <source>
        <strain evidence="1 2">NBRC 112785</strain>
    </source>
</reference>
<proteinExistence type="predicted"/>
<dbReference type="AlphaFoldDB" id="A0AA37TIP8"/>
<evidence type="ECO:0000313" key="1">
    <source>
        <dbReference type="EMBL" id="GLS82049.1"/>
    </source>
</evidence>